<feature type="domain" description="Beta-glucuronidase C-terminal" evidence="3">
    <location>
        <begin position="468"/>
        <end position="578"/>
    </location>
</feature>
<dbReference type="SUPFAM" id="SSF51445">
    <property type="entry name" value="(Trans)glycosidases"/>
    <property type="match status" value="1"/>
</dbReference>
<dbReference type="PANTHER" id="PTHR36183">
    <property type="entry name" value="BETA-GLUCURONIDASE"/>
    <property type="match status" value="1"/>
</dbReference>
<name>A0AAW0GEZ6_9APHY</name>
<dbReference type="Proteomes" id="UP001385951">
    <property type="component" value="Unassembled WGS sequence"/>
</dbReference>
<keyword evidence="5" id="KW-1185">Reference proteome</keyword>
<dbReference type="PANTHER" id="PTHR36183:SF2">
    <property type="entry name" value="BETA-GLUCURONIDASE C-TERMINAL DOMAIN-CONTAINING PROTEIN"/>
    <property type="match status" value="1"/>
</dbReference>
<keyword evidence="1" id="KW-0812">Transmembrane</keyword>
<evidence type="ECO:0000256" key="1">
    <source>
        <dbReference type="SAM" id="Phobius"/>
    </source>
</evidence>
<dbReference type="AlphaFoldDB" id="A0AAW0GEZ6"/>
<evidence type="ECO:0000259" key="3">
    <source>
        <dbReference type="Pfam" id="PF16862"/>
    </source>
</evidence>
<sequence length="671" mass="71954">MASWVRFICCLYGLTTTHAAVTVYSQRPLGQTETQTGTTTAAEATWTGLAAYDPLILDPPSLPDPLPATQFGLQLQSAAASVNGLSIPVSGALFGFSIETSVINQVLGVNSSFIQVPFLNLISTVIARTGRFHIRVGGNTQETAKLVENTVDGRMIEKQSIDPNKPTATPILVYTMEMFYLLANISSLANVKWYLGVPMKDIDDLRLEIVQYGQQFLGDNLLGIQVGNEPDLYERHSARTAPYNPIDYVNEFGRVLEAMQADPNIPVTNNLIGPSVSSSGWDPELVWDAGFIPRFQDNLLAVTVENYPSDNCFAVYGGSGSPHDIQAEYVNYLTHDGAYSGLHLLQKFLNSSAIAQAANKPMVMFETNTASCGGFPGASNSFGAALWGVDYGMQLAFSNFTHGLLHVGGQNTYYNPATPPPTGQSTFQQWTISPIMYSVLVVAEALGRSNTSRVVDLWPNSGNPHTPAYAIYEHDNLARVLLINYMTDPSGANDYTASISVGGGDTNTPNAVPASVKVKYLRSSSVSNHFNVSWAGQTFGGQLESDGRLKGDEFIETVACDQAANVCPIKVPAPAVALVFFTDQALQEISPTSTITYATTAVTRTMNTATVDEQVLATSNGQTGKERAIMGSTSKGSTGAAISSHVIPGLTAIISVLTTVIIFTRLLSHSH</sequence>
<feature type="chain" id="PRO_5043564416" description="Beta-glucuronidase C-terminal domain-containing protein" evidence="2">
    <location>
        <begin position="20"/>
        <end position="671"/>
    </location>
</feature>
<protein>
    <recommendedName>
        <fullName evidence="3">Beta-glucuronidase C-terminal domain-containing protein</fullName>
    </recommendedName>
</protein>
<feature type="transmembrane region" description="Helical" evidence="1">
    <location>
        <begin position="646"/>
        <end position="667"/>
    </location>
</feature>
<feature type="signal peptide" evidence="2">
    <location>
        <begin position="1"/>
        <end position="19"/>
    </location>
</feature>
<dbReference type="InterPro" id="IPR052974">
    <property type="entry name" value="GH79_Enzymes"/>
</dbReference>
<evidence type="ECO:0000256" key="2">
    <source>
        <dbReference type="SAM" id="SignalP"/>
    </source>
</evidence>
<dbReference type="InterPro" id="IPR017853">
    <property type="entry name" value="GH"/>
</dbReference>
<dbReference type="InterPro" id="IPR031728">
    <property type="entry name" value="GlcAase_C"/>
</dbReference>
<dbReference type="EMBL" id="JASBNA010000005">
    <property type="protein sequence ID" value="KAK7691346.1"/>
    <property type="molecule type" value="Genomic_DNA"/>
</dbReference>
<dbReference type="Pfam" id="PF16862">
    <property type="entry name" value="Glyco_hydro_79C"/>
    <property type="match status" value="1"/>
</dbReference>
<accession>A0AAW0GEZ6</accession>
<evidence type="ECO:0000313" key="4">
    <source>
        <dbReference type="EMBL" id="KAK7691346.1"/>
    </source>
</evidence>
<dbReference type="Gene3D" id="3.20.20.80">
    <property type="entry name" value="Glycosidases"/>
    <property type="match status" value="1"/>
</dbReference>
<keyword evidence="1" id="KW-1133">Transmembrane helix</keyword>
<proteinExistence type="predicted"/>
<comment type="caution">
    <text evidence="4">The sequence shown here is derived from an EMBL/GenBank/DDBJ whole genome shotgun (WGS) entry which is preliminary data.</text>
</comment>
<keyword evidence="1" id="KW-0472">Membrane</keyword>
<gene>
    <name evidence="4" type="ORF">QCA50_004742</name>
</gene>
<keyword evidence="2" id="KW-0732">Signal</keyword>
<organism evidence="4 5">
    <name type="scientific">Cerrena zonata</name>
    <dbReference type="NCBI Taxonomy" id="2478898"/>
    <lineage>
        <taxon>Eukaryota</taxon>
        <taxon>Fungi</taxon>
        <taxon>Dikarya</taxon>
        <taxon>Basidiomycota</taxon>
        <taxon>Agaricomycotina</taxon>
        <taxon>Agaricomycetes</taxon>
        <taxon>Polyporales</taxon>
        <taxon>Cerrenaceae</taxon>
        <taxon>Cerrena</taxon>
    </lineage>
</organism>
<reference evidence="4 5" key="1">
    <citation type="submission" date="2022-09" db="EMBL/GenBank/DDBJ databases">
        <authorList>
            <person name="Palmer J.M."/>
        </authorList>
    </citation>
    <scope>NUCLEOTIDE SEQUENCE [LARGE SCALE GENOMIC DNA]</scope>
    <source>
        <strain evidence="4 5">DSM 7382</strain>
    </source>
</reference>
<evidence type="ECO:0000313" key="5">
    <source>
        <dbReference type="Proteomes" id="UP001385951"/>
    </source>
</evidence>